<comment type="caution">
    <text evidence="4">The sequence shown here is derived from an EMBL/GenBank/DDBJ whole genome shotgun (WGS) entry which is preliminary data.</text>
</comment>
<dbReference type="GO" id="GO:0032259">
    <property type="term" value="P:methylation"/>
    <property type="evidence" value="ECO:0007669"/>
    <property type="project" value="UniProtKB-KW"/>
</dbReference>
<keyword evidence="5" id="KW-1185">Reference proteome</keyword>
<accession>A0A370CIV6</accession>
<proteinExistence type="predicted"/>
<keyword evidence="2" id="KW-0808">Transferase</keyword>
<reference evidence="4 5" key="2">
    <citation type="journal article" date="2018" name="J. Invertebr. Pathol.">
        <title>'Candidatus Aquirickettsiella gammari' (Gammaproteobacteria: Legionellales: Coxiellaceae): A bacterial pathogen of the freshwater crustacean Gammarus fossarum (Malacostraca: Amphipoda).</title>
        <authorList>
            <person name="Bojko J."/>
            <person name="Dunn A.M."/>
            <person name="Stebbing P.D."/>
            <person name="van Aerle R."/>
            <person name="Bacela-Spychalska K."/>
            <person name="Bean T.P."/>
            <person name="Urrutia A."/>
            <person name="Stentiford G.D."/>
        </authorList>
    </citation>
    <scope>NUCLEOTIDE SEQUENCE [LARGE SCALE GENOMIC DNA]</scope>
    <source>
        <strain evidence="4">RA15029</strain>
    </source>
</reference>
<reference evidence="4 5" key="1">
    <citation type="journal article" date="2017" name="Int. J. Syst. Evol. Microbiol.">
        <title>Aquarickettsiella crustaci n. gen. n. sp. (Gammaproteobacteria: Legionellales: Coxiellaceae); a bacterial pathogen of the freshwater crustacean: Gammarus fossarum (Malacostraca: Amphipoda).</title>
        <authorList>
            <person name="Bojko J."/>
            <person name="Dunn A.M."/>
            <person name="Stebbing P.D."/>
            <person name="Van Aerle R."/>
            <person name="Bacela-Spychalska K."/>
            <person name="Bean T.P."/>
            <person name="Stentiford G.D."/>
        </authorList>
    </citation>
    <scope>NUCLEOTIDE SEQUENCE [LARGE SCALE GENOMIC DNA]</scope>
    <source>
        <strain evidence="4">RA15029</strain>
    </source>
</reference>
<dbReference type="GO" id="GO:0008168">
    <property type="term" value="F:methyltransferase activity"/>
    <property type="evidence" value="ECO:0007669"/>
    <property type="project" value="UniProtKB-KW"/>
</dbReference>
<evidence type="ECO:0000256" key="2">
    <source>
        <dbReference type="ARBA" id="ARBA00022679"/>
    </source>
</evidence>
<name>A0A370CIV6_9COXI</name>
<feature type="domain" description="Methyltransferase" evidence="3">
    <location>
        <begin position="39"/>
        <end position="137"/>
    </location>
</feature>
<dbReference type="InterPro" id="IPR041698">
    <property type="entry name" value="Methyltransf_25"/>
</dbReference>
<evidence type="ECO:0000256" key="1">
    <source>
        <dbReference type="ARBA" id="ARBA00022603"/>
    </source>
</evidence>
<dbReference type="PANTHER" id="PTHR43861">
    <property type="entry name" value="TRANS-ACONITATE 2-METHYLTRANSFERASE-RELATED"/>
    <property type="match status" value="1"/>
</dbReference>
<evidence type="ECO:0000313" key="5">
    <source>
        <dbReference type="Proteomes" id="UP000226429"/>
    </source>
</evidence>
<dbReference type="InterPro" id="IPR029063">
    <property type="entry name" value="SAM-dependent_MTases_sf"/>
</dbReference>
<organism evidence="4 5">
    <name type="scientific">Candidatus Aquirickettsiella gammari</name>
    <dbReference type="NCBI Taxonomy" id="2016198"/>
    <lineage>
        <taxon>Bacteria</taxon>
        <taxon>Pseudomonadati</taxon>
        <taxon>Pseudomonadota</taxon>
        <taxon>Gammaproteobacteria</taxon>
        <taxon>Legionellales</taxon>
        <taxon>Coxiellaceae</taxon>
        <taxon>Candidatus Aquirickettsiella</taxon>
    </lineage>
</organism>
<dbReference type="CDD" id="cd02440">
    <property type="entry name" value="AdoMet_MTases"/>
    <property type="match status" value="1"/>
</dbReference>
<keyword evidence="1 4" id="KW-0489">Methyltransferase</keyword>
<dbReference type="EMBL" id="NMOS02000008">
    <property type="protein sequence ID" value="RDH40490.1"/>
    <property type="molecule type" value="Genomic_DNA"/>
</dbReference>
<dbReference type="Pfam" id="PF13649">
    <property type="entry name" value="Methyltransf_25"/>
    <property type="match status" value="1"/>
</dbReference>
<gene>
    <name evidence="4" type="ORF">CFE62_003790</name>
</gene>
<protein>
    <submittedName>
        <fullName evidence="4">Class I SAM-dependent methyltransferase</fullName>
    </submittedName>
</protein>
<dbReference type="Proteomes" id="UP000226429">
    <property type="component" value="Unassembled WGS sequence"/>
</dbReference>
<evidence type="ECO:0000259" key="3">
    <source>
        <dbReference type="Pfam" id="PF13649"/>
    </source>
</evidence>
<sequence length="294" mass="33652">MPDGINRWDPIDYEKNSDFQYQSAMAELEQLAIQSNQKILDIGCGSGKITAALATRVQDGKVTGLDLSRKMVQYAKQQYESLENLMFVAMDAEALQFADQGLKQCDYDWVVSFWTLSWIKQHEKVISGIANCLKEGGSIFLLIPLNNAALENTFLELREKASWKPYFTNYQAPKNNVYPGLYEGLMEKYGFTKVNYTHKTITKEFADKESLIKFVRPWLAYLDPIPALVQDVFLKKFIDSYLSKSYQDKHIIGFEVLTIAARLLVKRDLIPNDMLVLDQESEETGVFPLDKPNL</sequence>
<dbReference type="PANTHER" id="PTHR43861:SF1">
    <property type="entry name" value="TRANS-ACONITATE 2-METHYLTRANSFERASE"/>
    <property type="match status" value="1"/>
</dbReference>
<dbReference type="AlphaFoldDB" id="A0A370CIV6"/>
<dbReference type="SUPFAM" id="SSF53335">
    <property type="entry name" value="S-adenosyl-L-methionine-dependent methyltransferases"/>
    <property type="match status" value="1"/>
</dbReference>
<evidence type="ECO:0000313" key="4">
    <source>
        <dbReference type="EMBL" id="RDH40490.1"/>
    </source>
</evidence>
<dbReference type="Gene3D" id="3.40.50.150">
    <property type="entry name" value="Vaccinia Virus protein VP39"/>
    <property type="match status" value="1"/>
</dbReference>